<dbReference type="Pfam" id="PF23759">
    <property type="entry name" value="GBD_T9SS_assoc"/>
    <property type="match status" value="8"/>
</dbReference>
<feature type="signal peptide" evidence="2">
    <location>
        <begin position="1"/>
        <end position="28"/>
    </location>
</feature>
<dbReference type="InterPro" id="IPR056600">
    <property type="entry name" value="GBD_T9SS_assoc"/>
</dbReference>
<keyword evidence="1" id="KW-0677">Repeat</keyword>
<dbReference type="RefSeq" id="WP_208178509.1">
    <property type="nucleotide sequence ID" value="NZ_JAGETZ010000020.1"/>
</dbReference>
<evidence type="ECO:0000313" key="5">
    <source>
        <dbReference type="Proteomes" id="UP000664369"/>
    </source>
</evidence>
<feature type="chain" id="PRO_5045913466" evidence="2">
    <location>
        <begin position="29"/>
        <end position="1653"/>
    </location>
</feature>
<accession>A0ABS3QNC4</accession>
<evidence type="ECO:0000256" key="2">
    <source>
        <dbReference type="SAM" id="SignalP"/>
    </source>
</evidence>
<dbReference type="Pfam" id="PF00041">
    <property type="entry name" value="fn3"/>
    <property type="match status" value="1"/>
</dbReference>
<dbReference type="PANTHER" id="PTHR13817">
    <property type="entry name" value="TITIN"/>
    <property type="match status" value="1"/>
</dbReference>
<dbReference type="CDD" id="cd00063">
    <property type="entry name" value="FN3"/>
    <property type="match status" value="3"/>
</dbReference>
<reference evidence="4 5" key="1">
    <citation type="submission" date="2021-03" db="EMBL/GenBank/DDBJ databases">
        <authorList>
            <person name="Kim M.K."/>
        </authorList>
    </citation>
    <scope>NUCLEOTIDE SEQUENCE [LARGE SCALE GENOMIC DNA]</scope>
    <source>
        <strain evidence="4 5">BT442</strain>
    </source>
</reference>
<dbReference type="InterPro" id="IPR050964">
    <property type="entry name" value="Striated_Muscle_Regulatory"/>
</dbReference>
<feature type="domain" description="Fibronectin type-III" evidence="3">
    <location>
        <begin position="1324"/>
        <end position="1417"/>
    </location>
</feature>
<keyword evidence="2" id="KW-0732">Signal</keyword>
<dbReference type="SUPFAM" id="SSF49265">
    <property type="entry name" value="Fibronectin type III"/>
    <property type="match status" value="2"/>
</dbReference>
<evidence type="ECO:0000313" key="4">
    <source>
        <dbReference type="EMBL" id="MBO2012777.1"/>
    </source>
</evidence>
<dbReference type="EMBL" id="JAGETZ010000020">
    <property type="protein sequence ID" value="MBO2012777.1"/>
    <property type="molecule type" value="Genomic_DNA"/>
</dbReference>
<dbReference type="NCBIfam" id="TIGR04183">
    <property type="entry name" value="Por_Secre_tail"/>
    <property type="match status" value="1"/>
</dbReference>
<dbReference type="InterPro" id="IPR026444">
    <property type="entry name" value="Secre_tail"/>
</dbReference>
<sequence length="1653" mass="165845">MKQKIRLFIQCTSFAWALLLLFSSIAHAQVVNDDCTTAVALTTSSVCTVPVNGTVATATQSLAPTTACGFGLTSALDVWYSFTATSTNHLVTLAPRFAAILDVRSGSCTASTSVFCATIANNNTAAVPVGGLVSGQSYFIRIYPATNTPPTGISSTFALCIGQGATGPTNDDCAGAIAVPVNTTGACTNTVSADNTLATASASVAAPTCGNYLGRDLWFSVTVPASGSVTVQTVVSATGSDVGDTGMSMYSGTCGALTDIGCNDDGAGNLKSLLSFTGRTPGEVLFVRVWSFGDRISGNIAVCATTPTPLTNDDCAGAVALPVTTACTTPVAGTVSGATQSLPSTANCGIAATANDVWYSFTAGGTTQTLAFNGNFQAVVDVRSGTCASSTSVFCGTTFTNQPLTLTGLTIGQPYFLRLYPNNNIAPPVNAQFTLCLTPGPTPAANDECATAVALPVTTACTTPVAGTVNGASQSLPAAACGFTTNANDVWYSFTAGGATQTLTFTGGFQAVVEVRSGTCASSASVFCGTTFTNQPLILSGLTSGQSYFLRLYPNATGLPLPGNAAFTLCLTPGPTPPANDECTGAVALTVNTACIPVSGTVAGASQSLAPTTGCGFATNANDVWYSFTAGGTTQTLTFTGSFGAVVDVRSGTCASSAIVFCGTTFTNQPLTLTALVSGQTYFLRIFANANVQPLPANAAFTICLTPGAAAAANDDCSAAVAIAVVQNCANSTNGTVVGASQSLPPSGSCGTATTAADVWYSFVAGGITQQITLNPRFGAVLDVLSGTCTNSTSIFCTTVFAGNTTGTIVGGLTSGQTYFIRIYANGTVQPVPANATFTLCVSPAPAPPVNDECTAAVALTVGTTCTAPVSGTVEAASQSLPPAANCGFAAMANDVWYSFTASGVAQLITLNSRFGAVVDVRTGTCASSTSLTCLTVQPGSTTGTSIGGLTSGQTYYLRIYANGTAPTSANATFTLCVTTPPPPPINDDCAGAINIPVQFGTTCVSQTTADNTDATGSTGAPVPTCASYQGRDLWFSVTVPASGIVTVRTVVPTIGTDVGDTGMSIYSGACTTLTQLDCDDDGAGNLKSLLTITGRTPGEVLYVRVWGYNGTRLGTLAVCATSPTNCTTPTAPVAASVTATTAQLNWQPGGTPATGTTYTVEYGLQGFALGAGTVVTGLTTASTQLTSLQPGTAYCFYVRQDCPGGNGSSAYAGPICFTTPCAVPTSPTATAITNSSAQLGWQTAGTPPSGTTYTVEYGLQNFVLGTGTVISGITSPSFQLTGLQAGTAYCFYVRQDCPGSTGNGAYAGPACFTTTAASGNCASPTNPTATPTVSTVQLAWQPGGTPATGTTYTVQYGLQGFVLGTGITVSGIVSANVLLTGLAAATSYCFYVRQDCPGAAGSSAFVGPICFQTLATGGGPANDDPCGAVTLALTPTGSPLQPISSTNVGATTSAQPGIGAPTCSPATTQRDVWFAMTPATGVTSVTLTLTGAPAGMVRVFSAPNCTTGPFTLVSCRSSGVNNTSLGTITLTGLTPGARYYLAVSGYGAADTPGAFTISGAIPTAARVQADTNALLVYPNPSNTGQLTLKLGNATARPSTISLVNVLGQVVRTATLAGGTTEHVLNTHDLATGLYTVRVVSGSAVFTRKVTLE</sequence>
<keyword evidence="5" id="KW-1185">Reference proteome</keyword>
<dbReference type="InterPro" id="IPR013783">
    <property type="entry name" value="Ig-like_fold"/>
</dbReference>
<evidence type="ECO:0000256" key="1">
    <source>
        <dbReference type="ARBA" id="ARBA00022737"/>
    </source>
</evidence>
<protein>
    <submittedName>
        <fullName evidence="4">T9SS type A sorting domain-containing protein</fullName>
    </submittedName>
</protein>
<gene>
    <name evidence="4" type="ORF">J4E00_27195</name>
</gene>
<dbReference type="InterPro" id="IPR003961">
    <property type="entry name" value="FN3_dom"/>
</dbReference>
<organism evidence="4 5">
    <name type="scientific">Hymenobacter negativus</name>
    <dbReference type="NCBI Taxonomy" id="2795026"/>
    <lineage>
        <taxon>Bacteria</taxon>
        <taxon>Pseudomonadati</taxon>
        <taxon>Bacteroidota</taxon>
        <taxon>Cytophagia</taxon>
        <taxon>Cytophagales</taxon>
        <taxon>Hymenobacteraceae</taxon>
        <taxon>Hymenobacter</taxon>
    </lineage>
</organism>
<dbReference type="SMART" id="SM00060">
    <property type="entry name" value="FN3"/>
    <property type="match status" value="5"/>
</dbReference>
<dbReference type="PANTHER" id="PTHR13817:SF166">
    <property type="entry name" value="NEURONAL IGCAM-RELATED"/>
    <property type="match status" value="1"/>
</dbReference>
<feature type="domain" description="Fibronectin type-III" evidence="3">
    <location>
        <begin position="1129"/>
        <end position="1223"/>
    </location>
</feature>
<dbReference type="PROSITE" id="PS50853">
    <property type="entry name" value="FN3"/>
    <property type="match status" value="3"/>
</dbReference>
<name>A0ABS3QNC4_9BACT</name>
<dbReference type="InterPro" id="IPR036116">
    <property type="entry name" value="FN3_sf"/>
</dbReference>
<dbReference type="Proteomes" id="UP000664369">
    <property type="component" value="Unassembled WGS sequence"/>
</dbReference>
<evidence type="ECO:0000259" key="3">
    <source>
        <dbReference type="PROSITE" id="PS50853"/>
    </source>
</evidence>
<dbReference type="Pfam" id="PF18962">
    <property type="entry name" value="Por_Secre_tail"/>
    <property type="match status" value="1"/>
</dbReference>
<comment type="caution">
    <text evidence="4">The sequence shown here is derived from an EMBL/GenBank/DDBJ whole genome shotgun (WGS) entry which is preliminary data.</text>
</comment>
<proteinExistence type="predicted"/>
<feature type="domain" description="Fibronectin type-III" evidence="3">
    <location>
        <begin position="1224"/>
        <end position="1318"/>
    </location>
</feature>
<dbReference type="Gene3D" id="2.60.40.10">
    <property type="entry name" value="Immunoglobulins"/>
    <property type="match status" value="3"/>
</dbReference>